<dbReference type="InterPro" id="IPR004358">
    <property type="entry name" value="Sig_transdc_His_kin-like_C"/>
</dbReference>
<dbReference type="EC" id="2.7.13.3" evidence="3"/>
<feature type="domain" description="Histidine kinase" evidence="12">
    <location>
        <begin position="182"/>
        <end position="380"/>
    </location>
</feature>
<feature type="transmembrane region" description="Helical" evidence="11">
    <location>
        <begin position="143"/>
        <end position="166"/>
    </location>
</feature>
<dbReference type="InterPro" id="IPR036097">
    <property type="entry name" value="HisK_dim/P_sf"/>
</dbReference>
<evidence type="ECO:0000256" key="6">
    <source>
        <dbReference type="ARBA" id="ARBA00022692"/>
    </source>
</evidence>
<evidence type="ECO:0000256" key="10">
    <source>
        <dbReference type="ARBA" id="ARBA00023136"/>
    </source>
</evidence>
<dbReference type="GO" id="GO:0000155">
    <property type="term" value="F:phosphorelay sensor kinase activity"/>
    <property type="evidence" value="ECO:0007669"/>
    <property type="project" value="InterPro"/>
</dbReference>
<comment type="catalytic activity">
    <reaction evidence="1">
        <text>ATP + protein L-histidine = ADP + protein N-phospho-L-histidine.</text>
        <dbReference type="EC" id="2.7.13.3"/>
    </reaction>
</comment>
<accession>A0A7C3GI70</accession>
<keyword evidence="6 11" id="KW-0812">Transmembrane</keyword>
<evidence type="ECO:0000256" key="5">
    <source>
        <dbReference type="ARBA" id="ARBA00022679"/>
    </source>
</evidence>
<dbReference type="Gene3D" id="1.10.287.130">
    <property type="match status" value="1"/>
</dbReference>
<dbReference type="GO" id="GO:0005886">
    <property type="term" value="C:plasma membrane"/>
    <property type="evidence" value="ECO:0007669"/>
    <property type="project" value="TreeGrafter"/>
</dbReference>
<dbReference type="InterPro" id="IPR036890">
    <property type="entry name" value="HATPase_C_sf"/>
</dbReference>
<dbReference type="Proteomes" id="UP000886390">
    <property type="component" value="Unassembled WGS sequence"/>
</dbReference>
<dbReference type="PANTHER" id="PTHR45436">
    <property type="entry name" value="SENSOR HISTIDINE KINASE YKOH"/>
    <property type="match status" value="1"/>
</dbReference>
<dbReference type="PANTHER" id="PTHR45436:SF15">
    <property type="entry name" value="SENSOR HISTIDINE KINASE CUSS"/>
    <property type="match status" value="1"/>
</dbReference>
<proteinExistence type="predicted"/>
<gene>
    <name evidence="13" type="ORF">ENJ67_00360</name>
</gene>
<evidence type="ECO:0000256" key="3">
    <source>
        <dbReference type="ARBA" id="ARBA00012438"/>
    </source>
</evidence>
<dbReference type="InterPro" id="IPR050428">
    <property type="entry name" value="TCS_sensor_his_kinase"/>
</dbReference>
<dbReference type="EMBL" id="DRNH01000020">
    <property type="protein sequence ID" value="HFB53157.1"/>
    <property type="molecule type" value="Genomic_DNA"/>
</dbReference>
<evidence type="ECO:0000313" key="13">
    <source>
        <dbReference type="EMBL" id="HFB53157.1"/>
    </source>
</evidence>
<dbReference type="InterPro" id="IPR003594">
    <property type="entry name" value="HATPase_dom"/>
</dbReference>
<dbReference type="SMART" id="SM00387">
    <property type="entry name" value="HATPase_c"/>
    <property type="match status" value="1"/>
</dbReference>
<evidence type="ECO:0000256" key="2">
    <source>
        <dbReference type="ARBA" id="ARBA00004141"/>
    </source>
</evidence>
<keyword evidence="10 11" id="KW-0472">Membrane</keyword>
<evidence type="ECO:0000256" key="9">
    <source>
        <dbReference type="ARBA" id="ARBA00023012"/>
    </source>
</evidence>
<dbReference type="InterPro" id="IPR005467">
    <property type="entry name" value="His_kinase_dom"/>
</dbReference>
<keyword evidence="5" id="KW-0808">Transferase</keyword>
<evidence type="ECO:0000256" key="7">
    <source>
        <dbReference type="ARBA" id="ARBA00022777"/>
    </source>
</evidence>
<dbReference type="SUPFAM" id="SSF55874">
    <property type="entry name" value="ATPase domain of HSP90 chaperone/DNA topoisomerase II/histidine kinase"/>
    <property type="match status" value="1"/>
</dbReference>
<protein>
    <recommendedName>
        <fullName evidence="3">histidine kinase</fullName>
        <ecNumber evidence="3">2.7.13.3</ecNumber>
    </recommendedName>
</protein>
<dbReference type="SUPFAM" id="SSF47384">
    <property type="entry name" value="Homodimeric domain of signal transducing histidine kinase"/>
    <property type="match status" value="1"/>
</dbReference>
<dbReference type="AlphaFoldDB" id="A0A7C3GI70"/>
<organism evidence="13">
    <name type="scientific">Sulfurimonas autotrophica</name>
    <dbReference type="NCBI Taxonomy" id="202747"/>
    <lineage>
        <taxon>Bacteria</taxon>
        <taxon>Pseudomonadati</taxon>
        <taxon>Campylobacterota</taxon>
        <taxon>Epsilonproteobacteria</taxon>
        <taxon>Campylobacterales</taxon>
        <taxon>Sulfurimonadaceae</taxon>
        <taxon>Sulfurimonas</taxon>
    </lineage>
</organism>
<dbReference type="Pfam" id="PF02518">
    <property type="entry name" value="HATPase_c"/>
    <property type="match status" value="1"/>
</dbReference>
<dbReference type="PRINTS" id="PR00344">
    <property type="entry name" value="BCTRLSENSOR"/>
</dbReference>
<evidence type="ECO:0000259" key="12">
    <source>
        <dbReference type="PROSITE" id="PS50109"/>
    </source>
</evidence>
<evidence type="ECO:0000256" key="1">
    <source>
        <dbReference type="ARBA" id="ARBA00000085"/>
    </source>
</evidence>
<keyword evidence="4" id="KW-0597">Phosphoprotein</keyword>
<comment type="subcellular location">
    <subcellularLocation>
        <location evidence="2">Membrane</location>
        <topology evidence="2">Multi-pass membrane protein</topology>
    </subcellularLocation>
</comment>
<keyword evidence="7 13" id="KW-0418">Kinase</keyword>
<dbReference type="InterPro" id="IPR003661">
    <property type="entry name" value="HisK_dim/P_dom"/>
</dbReference>
<comment type="caution">
    <text evidence="13">The sequence shown here is derived from an EMBL/GenBank/DDBJ whole genome shotgun (WGS) entry which is preliminary data.</text>
</comment>
<sequence>MNKLTKKSFYSFLALYLVSSFIFLALAAYWFYTSQVAMEKNTNFYKMNHIADLVSAEVIHSQMEKRPFKLQRFKRAAVALYDKNHKLLYGMSVQKVDFNKEFYMKDGVFTLVSQRTAGHLNVQYVVVQSNECVKNVEKIKNKIAYAVIITGTLIILIAIFLSYIFLKPIKEKMEEIENFVKDTTHELNTPITALMMSTSRIKSKKEYDEKIVKNISISTKQLYDIYSSLSFLSFDTKSEEPIKLFFDDVIKEDLAYFRELLEKKKIKVNIHLEQCQITIAPTKAKMLINNLLSNAVKYSKPNTTITITTTTESFTIEDEGIGIEEKKLQLIFERFVRANSYAGGFGVGLNIVDSIVKEYGYSIDIKSKKNKGTKITLHFH</sequence>
<dbReference type="CDD" id="cd00082">
    <property type="entry name" value="HisKA"/>
    <property type="match status" value="1"/>
</dbReference>
<feature type="transmembrane region" description="Helical" evidence="11">
    <location>
        <begin position="12"/>
        <end position="32"/>
    </location>
</feature>
<reference evidence="13" key="1">
    <citation type="journal article" date="2020" name="mSystems">
        <title>Genome- and Community-Level Interaction Insights into Carbon Utilization and Element Cycling Functions of Hydrothermarchaeota in Hydrothermal Sediment.</title>
        <authorList>
            <person name="Zhou Z."/>
            <person name="Liu Y."/>
            <person name="Xu W."/>
            <person name="Pan J."/>
            <person name="Luo Z.H."/>
            <person name="Li M."/>
        </authorList>
    </citation>
    <scope>NUCLEOTIDE SEQUENCE [LARGE SCALE GENOMIC DNA]</scope>
    <source>
        <strain evidence="13">HyVt-507</strain>
    </source>
</reference>
<keyword evidence="9" id="KW-0902">Two-component regulatory system</keyword>
<dbReference type="Gene3D" id="3.30.565.10">
    <property type="entry name" value="Histidine kinase-like ATPase, C-terminal domain"/>
    <property type="match status" value="1"/>
</dbReference>
<evidence type="ECO:0000256" key="11">
    <source>
        <dbReference type="SAM" id="Phobius"/>
    </source>
</evidence>
<dbReference type="Pfam" id="PF00512">
    <property type="entry name" value="HisKA"/>
    <property type="match status" value="1"/>
</dbReference>
<dbReference type="PROSITE" id="PS50109">
    <property type="entry name" value="HIS_KIN"/>
    <property type="match status" value="1"/>
</dbReference>
<name>A0A7C3GI70_9BACT</name>
<evidence type="ECO:0000256" key="8">
    <source>
        <dbReference type="ARBA" id="ARBA00022989"/>
    </source>
</evidence>
<evidence type="ECO:0000256" key="4">
    <source>
        <dbReference type="ARBA" id="ARBA00022553"/>
    </source>
</evidence>
<keyword evidence="8 11" id="KW-1133">Transmembrane helix</keyword>